<comment type="caution">
    <text evidence="3">The sequence shown here is derived from an EMBL/GenBank/DDBJ whole genome shotgun (WGS) entry which is preliminary data.</text>
</comment>
<dbReference type="Proteomes" id="UP001597368">
    <property type="component" value="Unassembled WGS sequence"/>
</dbReference>
<dbReference type="InterPro" id="IPR006827">
    <property type="entry name" value="Lant_deHydtase_N"/>
</dbReference>
<evidence type="ECO:0000259" key="2">
    <source>
        <dbReference type="Pfam" id="PF04738"/>
    </source>
</evidence>
<feature type="compositionally biased region" description="Low complexity" evidence="1">
    <location>
        <begin position="1"/>
        <end position="17"/>
    </location>
</feature>
<evidence type="ECO:0000313" key="3">
    <source>
        <dbReference type="EMBL" id="MFD1939802.1"/>
    </source>
</evidence>
<dbReference type="Pfam" id="PF04738">
    <property type="entry name" value="Lant_dehydr_N"/>
    <property type="match status" value="1"/>
</dbReference>
<dbReference type="RefSeq" id="WP_379582411.1">
    <property type="nucleotide sequence ID" value="NZ_JBHUFV010000096.1"/>
</dbReference>
<name>A0ABW4TFA4_9ACTN</name>
<feature type="region of interest" description="Disordered" evidence="1">
    <location>
        <begin position="1"/>
        <end position="23"/>
    </location>
</feature>
<reference evidence="4" key="1">
    <citation type="journal article" date="2019" name="Int. J. Syst. Evol. Microbiol.">
        <title>The Global Catalogue of Microorganisms (GCM) 10K type strain sequencing project: providing services to taxonomists for standard genome sequencing and annotation.</title>
        <authorList>
            <consortium name="The Broad Institute Genomics Platform"/>
            <consortium name="The Broad Institute Genome Sequencing Center for Infectious Disease"/>
            <person name="Wu L."/>
            <person name="Ma J."/>
        </authorList>
    </citation>
    <scope>NUCLEOTIDE SEQUENCE [LARGE SCALE GENOMIC DNA]</scope>
    <source>
        <strain evidence="4">ICMP 6774ER</strain>
    </source>
</reference>
<gene>
    <name evidence="3" type="ORF">ACFSKW_50935</name>
</gene>
<feature type="domain" description="Lantibiotic dehydratase N-terminal" evidence="2">
    <location>
        <begin position="117"/>
        <end position="539"/>
    </location>
</feature>
<dbReference type="EMBL" id="JBHUFV010000096">
    <property type="protein sequence ID" value="MFD1939802.1"/>
    <property type="molecule type" value="Genomic_DNA"/>
</dbReference>
<keyword evidence="4" id="KW-1185">Reference proteome</keyword>
<evidence type="ECO:0000313" key="4">
    <source>
        <dbReference type="Proteomes" id="UP001597368"/>
    </source>
</evidence>
<sequence>MTDAITGEATTGEATTGMVPDASGTAAEPLARLNAPSPQASSLPPGTLLPLPGGFTVLSQGVLRSAGFPIGGLLELGDADYAAAVDRRLDEAGGDLDAMVARAGARQAELLRRIARRSDFQEAMAWQNPDLIEPMIITLGQSGPDTPNNHRLRKRQRLVANYWTRYCAKNETIGFFGPVSWFGLRSSGETLRMRPGPALASHGELFLEPWAIDVLAATLSQDPEVRPWIAPRRHPTVYVSGTHARTMAGPVELSADEARLMALLDGGRAAREIAAEYGSDPAEVYAELDRLAAKGLVLWDLEPPLVQNAERELRRRLDAIGDAKVRERATEKLDRLEQARDALAGYRDVADLLRLYRSLEREFTTLTGVDPMRRPGQAYGGRRLAYIECGRDVELSFGPQVLESCAVPLSLLLTSARWFASEAARQVRAVFSEAFDALGVETVGLAELVFACADKVFVPGDRPVDHLAKEFVARWRAVLDLDTDAHVVTRAGDEIRPQVEESFADATPSWGFAWTHSVDLLIAADDAEAFARGEFQPVIGELHVAYCPFEMPVFAGGHPDIEELRATLATVIPDSRVLLSPVKDYPRVAARIYPWLHDEHDWWLCVSPFPPRGSDRLLPLCGLEVRREDGRLVTGLPGADRWFDIADVHGTWLMYEFMDVFKQVVKGYDHTPRVVVDNTVVFRETWSFRVAELDWISVRSDAEHFLAARRWRREHELPEIVFASVSSETKPVFVDLRSEVQVANLARLLRAVAVNQDASVTFSEMLPGPEQSWLADSEGNRYTAELRLLFVDRATAD</sequence>
<organism evidence="3 4">
    <name type="scientific">Nonomuraea mangrovi</name>
    <dbReference type="NCBI Taxonomy" id="2316207"/>
    <lineage>
        <taxon>Bacteria</taxon>
        <taxon>Bacillati</taxon>
        <taxon>Actinomycetota</taxon>
        <taxon>Actinomycetes</taxon>
        <taxon>Streptosporangiales</taxon>
        <taxon>Streptosporangiaceae</taxon>
        <taxon>Nonomuraea</taxon>
    </lineage>
</organism>
<evidence type="ECO:0000256" key="1">
    <source>
        <dbReference type="SAM" id="MobiDB-lite"/>
    </source>
</evidence>
<accession>A0ABW4TFA4</accession>
<protein>
    <submittedName>
        <fullName evidence="3">Lantibiotic dehydratase</fullName>
    </submittedName>
</protein>
<proteinExistence type="predicted"/>